<reference evidence="2" key="1">
    <citation type="submission" date="2020-06" db="EMBL/GenBank/DDBJ databases">
        <authorList>
            <consortium name="Plant Systems Biology data submission"/>
        </authorList>
    </citation>
    <scope>NUCLEOTIDE SEQUENCE</scope>
    <source>
        <strain evidence="2">D6</strain>
    </source>
</reference>
<organism evidence="2 3">
    <name type="scientific">Seminavis robusta</name>
    <dbReference type="NCBI Taxonomy" id="568900"/>
    <lineage>
        <taxon>Eukaryota</taxon>
        <taxon>Sar</taxon>
        <taxon>Stramenopiles</taxon>
        <taxon>Ochrophyta</taxon>
        <taxon>Bacillariophyta</taxon>
        <taxon>Bacillariophyceae</taxon>
        <taxon>Bacillariophycidae</taxon>
        <taxon>Naviculales</taxon>
        <taxon>Naviculaceae</taxon>
        <taxon>Seminavis</taxon>
    </lineage>
</organism>
<feature type="compositionally biased region" description="Low complexity" evidence="1">
    <location>
        <begin position="608"/>
        <end position="625"/>
    </location>
</feature>
<feature type="region of interest" description="Disordered" evidence="1">
    <location>
        <begin position="1317"/>
        <end position="1343"/>
    </location>
</feature>
<feature type="region of interest" description="Disordered" evidence="1">
    <location>
        <begin position="774"/>
        <end position="821"/>
    </location>
</feature>
<evidence type="ECO:0000313" key="3">
    <source>
        <dbReference type="Proteomes" id="UP001153069"/>
    </source>
</evidence>
<feature type="region of interest" description="Disordered" evidence="1">
    <location>
        <begin position="1774"/>
        <end position="1796"/>
    </location>
</feature>
<feature type="region of interest" description="Disordered" evidence="1">
    <location>
        <begin position="181"/>
        <end position="211"/>
    </location>
</feature>
<feature type="region of interest" description="Disordered" evidence="1">
    <location>
        <begin position="224"/>
        <end position="499"/>
    </location>
</feature>
<feature type="compositionally biased region" description="Basic and acidic residues" evidence="1">
    <location>
        <begin position="1525"/>
        <end position="1534"/>
    </location>
</feature>
<accession>A0A9N8ENH6</accession>
<feature type="compositionally biased region" description="Low complexity" evidence="1">
    <location>
        <begin position="806"/>
        <end position="820"/>
    </location>
</feature>
<sequence length="1854" mass="201486">MRKRSKTVDLRTAAPCHDAKAVGDDSNSETQAESDTEESHEVLSNRRRISVIELWRRRERKSLGQQQASDIPTVQGSRSFPNEKSWLQSSTKINQAISEELKAPAVHLLSESSAEEKDNSTPAATKDATVAPSMNRRNVHTGSTRGIHRSPKQEAMQPLDLLARRRVDVAPLEIPLERRDTDGPELATIDVESPKQSPKQTISIPSPLTKKKQYALRRRADILDMWTQSERGNVSPSPPGIRRSPASVASVFFDTETGESPKSKDIEKGIGHTPHTKEPSDRPCQIQPQSRRSLSVLDRWKKGMIHTDDFSVSPDRPPSSHEQEKSANLQDKPMDARTDETNEAVASQVDARQKVESAANEAKSVVIKSSPNSSPRHLIPCSRYQLPHRPERASRTKDWLAPHIAAHSESAKQSDQEKVPRTGQPEQDGASDVDTVKISGSSLSMRARKAWDTRQRSHYVDVAQSAESRSGERFSAQSRVQISSSGDHCEAENSSIESTSHKVVCYPENAEGINGESEINDQQSRRAYVSPVRKNLEKSFASVMNTEPSSQGDEKSLVATGSNTDRRTYGPKFAHLITEPSPVSKLSSPVDSSKLRARSVVARWTNRSSNSVSNSSKGSQASSVASEEDDEVSQVEANAQEPAIEPEDFSTGAPSEVCLPQGQASTKVQPNSDREENERFTVVASGSLREDEVLDDARTSVSDIELRPYDEKAQDRRHKAIYYEKFQSLRSCSSAPTEGYKYTTDNASYGQGLPSSMVEQGGDTLRLDFSQETVLSSRSDLSTPTADSMPQLTLSDSWSTQPNGRQSAQASIGSGSGSASNRLEVSTKAAFYASEAVKLGLGTTPQNFPTGSNRSVPRTEYEKPSNHHEKGLGVNSRHVHLSSGTRTSKPNEVHSSTSRQAEDERGPTTPESASDSNPQQITVDASFEYLKTNTAQDVAMSAGSQTITNPKDIQFDSSPWVEHETQQELGKNPPNFAMTASSNAETSYNQFEAPLVEMLATQESLESLPEVILTEEESTHEPIEKLQMRLATQESSESLPKIPISEQRSESPPMILLSQEPIDCQSKVQITQENSDSLSQVITAQEPSGAVPKVPVTLEPNRGNTPKVLVALETTQAMPKALVAQQFVEATPKMVSNTSFELAPKLFVIPEQTYDSDSSLKEIAAENPIESHRVQGKVSPSLSSDSQTHVADNIKGDCEFRTRLDSPGPSYPQSSISCPTIERNEEMTGSPEVNNVNPLVASVAVGLAAMNSTTTERDTLVRSAEAFEANETLERILADEDNSDAEAVLSVGTVEAQATLERILADDEKTATSETVVTTESQTNGTGVNEDNPSDEANVPHGDNVAETPDVAHEEQTTLAAGVTHEGKATTGDPRVTKGVIDNSRPFSVAAAYAEKKKADSTTNMATGRKTHAERMKSYVKRRLGKEPTPSEKPPSERRRNQRQSYFLKRSKLRAQRRKLDSPNLSQQTTKPGSPGKPPSDTVDQCNKDTEATNGTNGSNECRPKKKCNIIQTGSESATSVRNQDASHKAETSCHEQATSESGHSDTLSFFSHAGSAFSGFTAPSSIAQSAFTPAHQRLIEQAQDLTKRVLSKSEDTQKETPTVTKTSSVQWNDATDESSEAQRNECSGLASRYNTSSRFLDVDSHATCSFAADNSTASSAIMSSHANSTYCSEASRSFDSAASGSEMYTSVDDANRKEEPSKSGVLQEEISEAFQNAYQSFDMKKLSDNVSGSVIGIDLHAITTGLNSASESLRKLVDTGANAKCSKCRPDSICQGETTESNPTKPTVKGSKGTDATLDEGIAIEVEYVSDSDDTQTEMGHEEEISEAFSLSQSPSGDSSLVYLGQFKLGAKV</sequence>
<feature type="compositionally biased region" description="Polar residues" evidence="1">
    <location>
        <begin position="909"/>
        <end position="923"/>
    </location>
</feature>
<keyword evidence="3" id="KW-1185">Reference proteome</keyword>
<feature type="compositionally biased region" description="Polar residues" evidence="1">
    <location>
        <begin position="1535"/>
        <end position="1545"/>
    </location>
</feature>
<feature type="region of interest" description="Disordered" evidence="1">
    <location>
        <begin position="543"/>
        <end position="677"/>
    </location>
</feature>
<feature type="compositionally biased region" description="Polar residues" evidence="1">
    <location>
        <begin position="1776"/>
        <end position="1786"/>
    </location>
</feature>
<feature type="region of interest" description="Disordered" evidence="1">
    <location>
        <begin position="941"/>
        <end position="974"/>
    </location>
</feature>
<feature type="region of interest" description="Disordered" evidence="1">
    <location>
        <begin position="108"/>
        <end position="153"/>
    </location>
</feature>
<feature type="region of interest" description="Disordered" evidence="1">
    <location>
        <begin position="838"/>
        <end position="924"/>
    </location>
</feature>
<gene>
    <name evidence="2" type="ORF">SEMRO_1391_G268740.2</name>
</gene>
<feature type="compositionally biased region" description="Polar residues" evidence="1">
    <location>
        <begin position="226"/>
        <end position="235"/>
    </location>
</feature>
<feature type="compositionally biased region" description="Polar residues" evidence="1">
    <location>
        <begin position="882"/>
        <end position="899"/>
    </location>
</feature>
<feature type="region of interest" description="Disordered" evidence="1">
    <location>
        <begin position="1592"/>
        <end position="1624"/>
    </location>
</feature>
<feature type="compositionally biased region" description="Basic and acidic residues" evidence="1">
    <location>
        <begin position="259"/>
        <end position="281"/>
    </location>
</feature>
<comment type="caution">
    <text evidence="2">The sequence shown here is derived from an EMBL/GenBank/DDBJ whole genome shotgun (WGS) entry which is preliminary data.</text>
</comment>
<dbReference type="Proteomes" id="UP001153069">
    <property type="component" value="Unassembled WGS sequence"/>
</dbReference>
<feature type="compositionally biased region" description="Polar residues" evidence="1">
    <location>
        <begin position="774"/>
        <end position="805"/>
    </location>
</feature>
<feature type="region of interest" description="Disordered" evidence="1">
    <location>
        <begin position="58"/>
        <end position="88"/>
    </location>
</feature>
<feature type="compositionally biased region" description="Basic and acidic residues" evidence="1">
    <location>
        <begin position="1425"/>
        <end position="1439"/>
    </location>
</feature>
<feature type="compositionally biased region" description="Polar residues" evidence="1">
    <location>
        <begin position="63"/>
        <end position="88"/>
    </location>
</feature>
<feature type="region of interest" description="Disordered" evidence="1">
    <location>
        <begin position="1359"/>
        <end position="1382"/>
    </location>
</feature>
<feature type="compositionally biased region" description="Basic and acidic residues" evidence="1">
    <location>
        <begin position="388"/>
        <end position="400"/>
    </location>
</feature>
<feature type="compositionally biased region" description="Polar residues" evidence="1">
    <location>
        <begin position="475"/>
        <end position="498"/>
    </location>
</feature>
<feature type="compositionally biased region" description="Basic and acidic residues" evidence="1">
    <location>
        <begin position="857"/>
        <end position="871"/>
    </location>
</feature>
<feature type="compositionally biased region" description="Polar residues" evidence="1">
    <location>
        <begin position="843"/>
        <end position="856"/>
    </location>
</feature>
<evidence type="ECO:0000313" key="2">
    <source>
        <dbReference type="EMBL" id="CAB9523224.1"/>
    </source>
</evidence>
<feature type="compositionally biased region" description="Polar residues" evidence="1">
    <location>
        <begin position="941"/>
        <end position="957"/>
    </location>
</feature>
<feature type="compositionally biased region" description="Polar residues" evidence="1">
    <location>
        <begin position="1463"/>
        <end position="1472"/>
    </location>
</feature>
<feature type="region of interest" description="Disordered" evidence="1">
    <location>
        <begin position="1031"/>
        <end position="1050"/>
    </location>
</feature>
<feature type="compositionally biased region" description="Basic and acidic residues" evidence="1">
    <location>
        <begin position="298"/>
        <end position="309"/>
    </location>
</feature>
<feature type="compositionally biased region" description="Polar residues" evidence="1">
    <location>
        <begin position="1600"/>
        <end position="1614"/>
    </location>
</feature>
<feature type="compositionally biased region" description="Basic and acidic residues" evidence="1">
    <location>
        <begin position="449"/>
        <end position="459"/>
    </location>
</feature>
<proteinExistence type="predicted"/>
<evidence type="ECO:0000256" key="1">
    <source>
        <dbReference type="SAM" id="MobiDB-lite"/>
    </source>
</evidence>
<feature type="compositionally biased region" description="Polar residues" evidence="1">
    <location>
        <begin position="1510"/>
        <end position="1524"/>
    </location>
</feature>
<feature type="compositionally biased region" description="Polar residues" evidence="1">
    <location>
        <begin position="194"/>
        <end position="206"/>
    </location>
</feature>
<dbReference type="EMBL" id="CAICTM010001389">
    <property type="protein sequence ID" value="CAB9523224.1"/>
    <property type="molecule type" value="Genomic_DNA"/>
</dbReference>
<protein>
    <submittedName>
        <fullName evidence="2">Uncharacterized protein</fullName>
    </submittedName>
</protein>
<feature type="compositionally biased region" description="Polar residues" evidence="1">
    <location>
        <begin position="662"/>
        <end position="671"/>
    </location>
</feature>
<feature type="region of interest" description="Disordered" evidence="1">
    <location>
        <begin position="1394"/>
        <end position="1545"/>
    </location>
</feature>
<name>A0A9N8ENH6_9STRA</name>
<feature type="compositionally biased region" description="Basic and acidic residues" evidence="1">
    <location>
        <begin position="409"/>
        <end position="420"/>
    </location>
</feature>
<feature type="region of interest" description="Disordered" evidence="1">
    <location>
        <begin position="1"/>
        <end position="44"/>
    </location>
</feature>